<gene>
    <name evidence="2" type="ORF">SERLA73DRAFT_132720</name>
</gene>
<accession>F8PPB6</accession>
<evidence type="ECO:0000313" key="3">
    <source>
        <dbReference type="Proteomes" id="UP000008063"/>
    </source>
</evidence>
<dbReference type="AlphaFoldDB" id="F8PPB6"/>
<dbReference type="Proteomes" id="UP000008063">
    <property type="component" value="Unassembled WGS sequence"/>
</dbReference>
<name>F8PPB6_SERL3</name>
<proteinExistence type="predicted"/>
<organism evidence="3">
    <name type="scientific">Serpula lacrymans var. lacrymans (strain S7.3)</name>
    <name type="common">Dry rot fungus</name>
    <dbReference type="NCBI Taxonomy" id="936435"/>
    <lineage>
        <taxon>Eukaryota</taxon>
        <taxon>Fungi</taxon>
        <taxon>Dikarya</taxon>
        <taxon>Basidiomycota</taxon>
        <taxon>Agaricomycotina</taxon>
        <taxon>Agaricomycetes</taxon>
        <taxon>Agaricomycetidae</taxon>
        <taxon>Boletales</taxon>
        <taxon>Coniophorineae</taxon>
        <taxon>Serpulaceae</taxon>
        <taxon>Serpula</taxon>
    </lineage>
</organism>
<reference evidence="3" key="1">
    <citation type="journal article" date="2011" name="Science">
        <title>The plant cell wall-decomposing machinery underlies the functional diversity of forest fungi.</title>
        <authorList>
            <person name="Eastwood D.C."/>
            <person name="Floudas D."/>
            <person name="Binder M."/>
            <person name="Majcherczyk A."/>
            <person name="Schneider P."/>
            <person name="Aerts A."/>
            <person name="Asiegbu F.O."/>
            <person name="Baker S.E."/>
            <person name="Barry K."/>
            <person name="Bendiksby M."/>
            <person name="Blumentritt M."/>
            <person name="Coutinho P.M."/>
            <person name="Cullen D."/>
            <person name="de Vries R.P."/>
            <person name="Gathman A."/>
            <person name="Goodell B."/>
            <person name="Henrissat B."/>
            <person name="Ihrmark K."/>
            <person name="Kauserud H."/>
            <person name="Kohler A."/>
            <person name="LaButti K."/>
            <person name="Lapidus A."/>
            <person name="Lavin J.L."/>
            <person name="Lee Y.-H."/>
            <person name="Lindquist E."/>
            <person name="Lilly W."/>
            <person name="Lucas S."/>
            <person name="Morin E."/>
            <person name="Murat C."/>
            <person name="Oguiza J.A."/>
            <person name="Park J."/>
            <person name="Pisabarro A.G."/>
            <person name="Riley R."/>
            <person name="Rosling A."/>
            <person name="Salamov A."/>
            <person name="Schmidt O."/>
            <person name="Schmutz J."/>
            <person name="Skrede I."/>
            <person name="Stenlid J."/>
            <person name="Wiebenga A."/>
            <person name="Xie X."/>
            <person name="Kuees U."/>
            <person name="Hibbett D.S."/>
            <person name="Hoffmeister D."/>
            <person name="Hoegberg N."/>
            <person name="Martin F."/>
            <person name="Grigoriev I.V."/>
            <person name="Watkinson S.C."/>
        </authorList>
    </citation>
    <scope>NUCLEOTIDE SEQUENCE [LARGE SCALE GENOMIC DNA]</scope>
    <source>
        <strain evidence="3">strain S7.3</strain>
    </source>
</reference>
<evidence type="ECO:0000313" key="2">
    <source>
        <dbReference type="EMBL" id="EGO01993.1"/>
    </source>
</evidence>
<sequence length="88" mass="9419">MLSEENATDGASHLSLPSSSSAIPPSHTHPYHPLIALSNQSTQSSDWGVPGLWCMKVGLESTGLLDIDFEVTPDLPTPYELKNDEASV</sequence>
<feature type="region of interest" description="Disordered" evidence="1">
    <location>
        <begin position="1"/>
        <end position="35"/>
    </location>
</feature>
<feature type="compositionally biased region" description="Low complexity" evidence="1">
    <location>
        <begin position="11"/>
        <end position="26"/>
    </location>
</feature>
<keyword evidence="3" id="KW-1185">Reference proteome</keyword>
<dbReference type="EMBL" id="GL945477">
    <property type="protein sequence ID" value="EGO01993.1"/>
    <property type="molecule type" value="Genomic_DNA"/>
</dbReference>
<evidence type="ECO:0000256" key="1">
    <source>
        <dbReference type="SAM" id="MobiDB-lite"/>
    </source>
</evidence>
<dbReference type="InParanoid" id="F8PPB6"/>
<protein>
    <submittedName>
        <fullName evidence="2">Uncharacterized protein</fullName>
    </submittedName>
</protein>
<dbReference type="HOGENOM" id="CLU_2470465_0_0_1"/>